<feature type="coiled-coil region" evidence="1">
    <location>
        <begin position="330"/>
        <end position="364"/>
    </location>
</feature>
<gene>
    <name evidence="3" type="ORF">GSTUAT00000873001</name>
</gene>
<evidence type="ECO:0000256" key="1">
    <source>
        <dbReference type="SAM" id="Coils"/>
    </source>
</evidence>
<keyword evidence="4" id="KW-1185">Reference proteome</keyword>
<protein>
    <submittedName>
        <fullName evidence="3">Uncharacterized protein</fullName>
    </submittedName>
</protein>
<sequence length="783" mass="87394">MATPRSLRSFFDSTPADLLDSQLSSLALISRTTYEQNLSEIATLRKQVEDKENEISSLIVKRNGVGVDVGVGAVGVAVEIGVLEVQITELQKRNEGLLGENKRIAKELESSELKGKAIKAEITRLRLDGSKRSKELEERNLKLSAELLDATTAFSQLQQSIGSHGGMTNGHGIGPSSTAVADNEATLRELRSENEKLLTKLRSSESSKADLHRINKELRTVVKTNENSNVDLQKGNLDLKVQISSLESDNQKLQKKTAKFDMMMEGKDQLEKHAASLRAEIERLRAIPPVNNDTGALEAENTKLRSEVEHLNSLLTGDGPNSRRGFEAANKQLVNDNIELTRKYEGLIEENNKLANRFEVEKKKLTTRDSEIEILNQRSQRLLDDLNIHKDWKERLRDENLALRSQKDRLLTDLDDMERDLRIYRAKVAESKVLKAPLDKPFEHIPVRKDVRRNSGIDPNGTHGKSNENSTSPRGHGLKRPLDETEDLGKEVGGGNIDGSLTGGNGDGSSRNFSIRAIASEANGPAPPSMILKPPSGVAALPARISTSVPTSPTAGRNLFDRVNAGLPSRSLFDRISLPLPQPPPISPVSRRSEERDIEHLINSTKTGKRCIVCRFDGAGNLPDPADLLSVVCGGPLESLRITSDRNMGMLCFLRPHDAEEFLDYAERNLNGKRVFRDERCVVEFLWQDKAIKPIEREIAYHVVHYSRSRIFKFHCLPYEIPLERCLTKITSLIGDRPLWLNEGHRFQRGREVEVEFLSIRDATEAKRLLDAQATAWGGYFLV</sequence>
<dbReference type="Proteomes" id="UP001412239">
    <property type="component" value="Unassembled WGS sequence"/>
</dbReference>
<dbReference type="EMBL" id="LN890953">
    <property type="protein sequence ID" value="CUS14979.1"/>
    <property type="molecule type" value="Genomic_DNA"/>
</dbReference>
<proteinExistence type="predicted"/>
<feature type="region of interest" description="Disordered" evidence="2">
    <location>
        <begin position="445"/>
        <end position="509"/>
    </location>
</feature>
<feature type="coiled-coil region" evidence="1">
    <location>
        <begin position="34"/>
        <end position="61"/>
    </location>
</feature>
<feature type="coiled-coil region" evidence="1">
    <location>
        <begin position="393"/>
        <end position="427"/>
    </location>
</feature>
<evidence type="ECO:0000256" key="2">
    <source>
        <dbReference type="SAM" id="MobiDB-lite"/>
    </source>
</evidence>
<feature type="compositionally biased region" description="Basic and acidic residues" evidence="2">
    <location>
        <begin position="480"/>
        <end position="490"/>
    </location>
</feature>
<feature type="compositionally biased region" description="Basic and acidic residues" evidence="2">
    <location>
        <begin position="445"/>
        <end position="455"/>
    </location>
</feature>
<feature type="coiled-coil region" evidence="1">
    <location>
        <begin position="236"/>
        <end position="287"/>
    </location>
</feature>
<dbReference type="AlphaFoldDB" id="A0A292Q5F5"/>
<evidence type="ECO:0000313" key="3">
    <source>
        <dbReference type="EMBL" id="CUS14979.1"/>
    </source>
</evidence>
<reference evidence="3" key="1">
    <citation type="submission" date="2015-10" db="EMBL/GenBank/DDBJ databases">
        <authorList>
            <person name="Regsiter A."/>
            <person name="william w."/>
        </authorList>
    </citation>
    <scope>NUCLEOTIDE SEQUENCE</scope>
    <source>
        <strain evidence="3">Montdore</strain>
    </source>
</reference>
<feature type="coiled-coil region" evidence="1">
    <location>
        <begin position="180"/>
        <end position="207"/>
    </location>
</feature>
<feature type="compositionally biased region" description="Polar residues" evidence="2">
    <location>
        <begin position="463"/>
        <end position="473"/>
    </location>
</feature>
<feature type="compositionally biased region" description="Gly residues" evidence="2">
    <location>
        <begin position="491"/>
        <end position="507"/>
    </location>
</feature>
<evidence type="ECO:0000313" key="4">
    <source>
        <dbReference type="Proteomes" id="UP001412239"/>
    </source>
</evidence>
<feature type="region of interest" description="Disordered" evidence="2">
    <location>
        <begin position="576"/>
        <end position="595"/>
    </location>
</feature>
<accession>A0A292Q5F5</accession>
<name>A0A292Q5F5_9PEZI</name>
<organism evidence="3 4">
    <name type="scientific">Tuber aestivum</name>
    <name type="common">summer truffle</name>
    <dbReference type="NCBI Taxonomy" id="59557"/>
    <lineage>
        <taxon>Eukaryota</taxon>
        <taxon>Fungi</taxon>
        <taxon>Dikarya</taxon>
        <taxon>Ascomycota</taxon>
        <taxon>Pezizomycotina</taxon>
        <taxon>Pezizomycetes</taxon>
        <taxon>Pezizales</taxon>
        <taxon>Tuberaceae</taxon>
        <taxon>Tuber</taxon>
    </lineage>
</organism>
<keyword evidence="1" id="KW-0175">Coiled coil</keyword>